<gene>
    <name evidence="1" type="ORF">CMU51_00170</name>
</gene>
<name>A0AAE4NV61_9FLAO</name>
<dbReference type="AlphaFoldDB" id="A0AAE4NV61"/>
<evidence type="ECO:0000313" key="1">
    <source>
        <dbReference type="EMBL" id="MDV3662475.1"/>
    </source>
</evidence>
<dbReference type="EMBL" id="NWGY01000001">
    <property type="protein sequence ID" value="MDV3662475.1"/>
    <property type="molecule type" value="Genomic_DNA"/>
</dbReference>
<dbReference type="Proteomes" id="UP001189000">
    <property type="component" value="Unassembled WGS sequence"/>
</dbReference>
<proteinExistence type="predicted"/>
<protein>
    <submittedName>
        <fullName evidence="1">Uncharacterized protein</fullName>
    </submittedName>
</protein>
<accession>A0AAE4NV61</accession>
<reference evidence="1" key="1">
    <citation type="submission" date="2023-02" db="EMBL/GenBank/DDBJ databases">
        <title>Elizabethkingia anophelis draft genomes.</title>
        <authorList>
            <person name="Nicholson A.C."/>
            <person name="Whitney A.M."/>
            <person name="Humrighouse B.W."/>
            <person name="Villarma A."/>
            <person name="Bell M."/>
            <person name="Mcquiston J."/>
        </authorList>
    </citation>
    <scope>NUCLEOTIDE SEQUENCE</scope>
    <source>
        <strain evidence="1">B4955</strain>
    </source>
</reference>
<sequence>MGKTMFLSEVLLDMKKNPKGFSLEYRTFNKYNKTGGKYVICLNVELLRPPSKKGVKRLSDPTPFKNPNHFKNRTRNFKINGDIKTIHIVNIIRYNGYLVVL</sequence>
<evidence type="ECO:0000313" key="2">
    <source>
        <dbReference type="Proteomes" id="UP001189000"/>
    </source>
</evidence>
<organism evidence="1 2">
    <name type="scientific">Elizabethkingia anophelis</name>
    <dbReference type="NCBI Taxonomy" id="1117645"/>
    <lineage>
        <taxon>Bacteria</taxon>
        <taxon>Pseudomonadati</taxon>
        <taxon>Bacteroidota</taxon>
        <taxon>Flavobacteriia</taxon>
        <taxon>Flavobacteriales</taxon>
        <taxon>Weeksellaceae</taxon>
        <taxon>Elizabethkingia</taxon>
    </lineage>
</organism>
<comment type="caution">
    <text evidence="1">The sequence shown here is derived from an EMBL/GenBank/DDBJ whole genome shotgun (WGS) entry which is preliminary data.</text>
</comment>